<sequence>MPSLLVSTFRRLLKVELSPKGEMRDIEMVSGAHGVYFGLERWGPVVFVAERNLDINKEPITPGDPQNAIRIYIRLPSGRMIRTPVYYKSKAFDDLHQIAYDRGALFVTSGKFPFLIRKGLFGGRRGIDITGPVPEPYRRHDDHNHDAYHINSVAVQGDHLIALAHNWDMPSFALRLSLKDARRGKMTCTRVYEDLGFCCHDIIPDGDVFWTLDSGGSALVRVHVETGAMDRFVMTDAQGAPFDSAHGVPFPRGIDIMGDLLVISYGFNEDRADRMDSNAMLAVFDTKQEAFVRHLSLGSHGNTCAVMAL</sequence>
<evidence type="ECO:0000313" key="2">
    <source>
        <dbReference type="Proteomes" id="UP000565745"/>
    </source>
</evidence>
<dbReference type="RefSeq" id="WP_025053897.1">
    <property type="nucleotide sequence ID" value="NZ_JACIFU010000010.1"/>
</dbReference>
<dbReference type="EMBL" id="JACIFU010000010">
    <property type="protein sequence ID" value="MBB4176212.1"/>
    <property type="molecule type" value="Genomic_DNA"/>
</dbReference>
<reference evidence="1 2" key="1">
    <citation type="submission" date="2020-08" db="EMBL/GenBank/DDBJ databases">
        <title>Genomic Encyclopedia of Type Strains, Phase IV (KMG-IV): sequencing the most valuable type-strain genomes for metagenomic binning, comparative biology and taxonomic classification.</title>
        <authorList>
            <person name="Goeker M."/>
        </authorList>
    </citation>
    <scope>NUCLEOTIDE SEQUENCE [LARGE SCALE GENOMIC DNA]</scope>
    <source>
        <strain evidence="1 2">DSM 101015</strain>
    </source>
</reference>
<proteinExistence type="predicted"/>
<gene>
    <name evidence="1" type="ORF">GGR93_004020</name>
</gene>
<accession>A0A7W6Q7U7</accession>
<name>A0A7W6Q7U7_9RHOB</name>
<keyword evidence="2" id="KW-1185">Reference proteome</keyword>
<dbReference type="OrthoDB" id="7824196at2"/>
<protein>
    <submittedName>
        <fullName evidence="1">Uncharacterized protein</fullName>
    </submittedName>
</protein>
<dbReference type="Proteomes" id="UP000565745">
    <property type="component" value="Unassembled WGS sequence"/>
</dbReference>
<dbReference type="SUPFAM" id="SSF50969">
    <property type="entry name" value="YVTN repeat-like/Quinoprotein amine dehydrogenase"/>
    <property type="match status" value="1"/>
</dbReference>
<dbReference type="AlphaFoldDB" id="A0A7W6Q7U7"/>
<organism evidence="1 2">
    <name type="scientific">Sulfitobacter noctilucicola</name>
    <dbReference type="NCBI Taxonomy" id="1342301"/>
    <lineage>
        <taxon>Bacteria</taxon>
        <taxon>Pseudomonadati</taxon>
        <taxon>Pseudomonadota</taxon>
        <taxon>Alphaproteobacteria</taxon>
        <taxon>Rhodobacterales</taxon>
        <taxon>Roseobacteraceae</taxon>
        <taxon>Sulfitobacter</taxon>
    </lineage>
</organism>
<comment type="caution">
    <text evidence="1">The sequence shown here is derived from an EMBL/GenBank/DDBJ whole genome shotgun (WGS) entry which is preliminary data.</text>
</comment>
<evidence type="ECO:0000313" key="1">
    <source>
        <dbReference type="EMBL" id="MBB4176212.1"/>
    </source>
</evidence>
<dbReference type="InterPro" id="IPR011044">
    <property type="entry name" value="Quino_amine_DH_bsu"/>
</dbReference>